<dbReference type="OrthoDB" id="5877192at2"/>
<dbReference type="AlphaFoldDB" id="U3AKC7"/>
<name>U3AKC7_9VIBR</name>
<feature type="region of interest" description="Disordered" evidence="1">
    <location>
        <begin position="39"/>
        <end position="60"/>
    </location>
</feature>
<evidence type="ECO:0000313" key="3">
    <source>
        <dbReference type="Proteomes" id="UP000016562"/>
    </source>
</evidence>
<dbReference type="Proteomes" id="UP000016562">
    <property type="component" value="Unassembled WGS sequence"/>
</dbReference>
<comment type="caution">
    <text evidence="2">The sequence shown here is derived from an EMBL/GenBank/DDBJ whole genome shotgun (WGS) entry which is preliminary data.</text>
</comment>
<proteinExistence type="predicted"/>
<reference evidence="2 3" key="1">
    <citation type="submission" date="2013-09" db="EMBL/GenBank/DDBJ databases">
        <title>Whole genome shotgun sequence of Vibrio ezurae NBRC 102218.</title>
        <authorList>
            <person name="Yoshida I."/>
            <person name="Hosoyama A."/>
            <person name="Numata M."/>
            <person name="Hashimoto M."/>
            <person name="Hosoyama Y."/>
            <person name="Tsuchikane K."/>
            <person name="Noguchi M."/>
            <person name="Hirakata S."/>
            <person name="Ichikawa N."/>
            <person name="Ohji S."/>
            <person name="Yamazoe A."/>
            <person name="Fujita N."/>
        </authorList>
    </citation>
    <scope>NUCLEOTIDE SEQUENCE [LARGE SCALE GENOMIC DNA]</scope>
    <source>
        <strain evidence="2 3">NBRC 102218</strain>
    </source>
</reference>
<evidence type="ECO:0000256" key="1">
    <source>
        <dbReference type="SAM" id="MobiDB-lite"/>
    </source>
</evidence>
<dbReference type="RefSeq" id="WP_021714069.1">
    <property type="nucleotide sequence ID" value="NZ_BATM01000033.1"/>
</dbReference>
<gene>
    <name evidence="2" type="ORF">VEZ01S_33_00630</name>
</gene>
<dbReference type="eggNOG" id="ENOG5031NRS">
    <property type="taxonomic scope" value="Bacteria"/>
</dbReference>
<sequence length="95" mass="10725">MNLKIGFITISIVAFSPFVLAQEKVFNDVINGNHSVLIAENSSGSSSESKEQLFEPKGMQDNNMLEAYESKVMDENIEETMDDKQGHQRIHHKRA</sequence>
<evidence type="ECO:0000313" key="2">
    <source>
        <dbReference type="EMBL" id="GAD80361.1"/>
    </source>
</evidence>
<dbReference type="EMBL" id="BATM01000033">
    <property type="protein sequence ID" value="GAD80361.1"/>
    <property type="molecule type" value="Genomic_DNA"/>
</dbReference>
<organism evidence="2 3">
    <name type="scientific">Vibrio ezurae NBRC 102218</name>
    <dbReference type="NCBI Taxonomy" id="1219080"/>
    <lineage>
        <taxon>Bacteria</taxon>
        <taxon>Pseudomonadati</taxon>
        <taxon>Pseudomonadota</taxon>
        <taxon>Gammaproteobacteria</taxon>
        <taxon>Vibrionales</taxon>
        <taxon>Vibrionaceae</taxon>
        <taxon>Vibrio</taxon>
    </lineage>
</organism>
<keyword evidence="3" id="KW-1185">Reference proteome</keyword>
<protein>
    <submittedName>
        <fullName evidence="2">Uncharacterized protein</fullName>
    </submittedName>
</protein>
<accession>U3AKC7</accession>